<organism evidence="1 2">
    <name type="scientific">Plantactinospora siamensis</name>
    <dbReference type="NCBI Taxonomy" id="555372"/>
    <lineage>
        <taxon>Bacteria</taxon>
        <taxon>Bacillati</taxon>
        <taxon>Actinomycetota</taxon>
        <taxon>Actinomycetes</taxon>
        <taxon>Micromonosporales</taxon>
        <taxon>Micromonosporaceae</taxon>
        <taxon>Plantactinospora</taxon>
    </lineage>
</organism>
<dbReference type="Proteomes" id="UP001589894">
    <property type="component" value="Unassembled WGS sequence"/>
</dbReference>
<evidence type="ECO:0000313" key="1">
    <source>
        <dbReference type="EMBL" id="MFC0567830.1"/>
    </source>
</evidence>
<protein>
    <submittedName>
        <fullName evidence="1">Uncharacterized protein</fullName>
    </submittedName>
</protein>
<sequence>MTAERVDSSPAIRGEQYIHGYGLGVWNAHSERDEAMLAAIHDLVLDRLT</sequence>
<gene>
    <name evidence="1" type="ORF">ACFFHU_27275</name>
</gene>
<dbReference type="EMBL" id="JBHLUE010000026">
    <property type="protein sequence ID" value="MFC0567830.1"/>
    <property type="molecule type" value="Genomic_DNA"/>
</dbReference>
<proteinExistence type="predicted"/>
<reference evidence="1 2" key="1">
    <citation type="submission" date="2024-09" db="EMBL/GenBank/DDBJ databases">
        <authorList>
            <person name="Sun Q."/>
            <person name="Mori K."/>
        </authorList>
    </citation>
    <scope>NUCLEOTIDE SEQUENCE [LARGE SCALE GENOMIC DNA]</scope>
    <source>
        <strain evidence="1 2">TBRC 2205</strain>
    </source>
</reference>
<dbReference type="RefSeq" id="WP_377343174.1">
    <property type="nucleotide sequence ID" value="NZ_JBHLUE010000026.1"/>
</dbReference>
<accession>A0ABV6P483</accession>
<comment type="caution">
    <text evidence="1">The sequence shown here is derived from an EMBL/GenBank/DDBJ whole genome shotgun (WGS) entry which is preliminary data.</text>
</comment>
<name>A0ABV6P483_9ACTN</name>
<keyword evidence="2" id="KW-1185">Reference proteome</keyword>
<evidence type="ECO:0000313" key="2">
    <source>
        <dbReference type="Proteomes" id="UP001589894"/>
    </source>
</evidence>